<reference evidence="11" key="1">
    <citation type="submission" date="2016-11" db="EMBL/GenBank/DDBJ databases">
        <authorList>
            <person name="Panda P."/>
            <person name="Visnovsky S."/>
            <person name="Pitman A."/>
        </authorList>
    </citation>
    <scope>NUCLEOTIDE SEQUENCE [LARGE SCALE GENOMIC DNA]</scope>
    <source>
        <strain evidence="11">ICMP 9972</strain>
    </source>
</reference>
<evidence type="ECO:0000256" key="8">
    <source>
        <dbReference type="ARBA" id="ARBA00022985"/>
    </source>
</evidence>
<dbReference type="RefSeq" id="WP_039364101.1">
    <property type="nucleotide sequence ID" value="NZ_JRMH01000002.1"/>
</dbReference>
<name>A0A1V2QZ60_9GAMM</name>
<dbReference type="PANTHER" id="PTHR13778:SF47">
    <property type="entry name" value="LIPOPOLYSACCHARIDE 1,3-GALACTOSYLTRANSFERASE"/>
    <property type="match status" value="1"/>
</dbReference>
<dbReference type="InterPro" id="IPR029044">
    <property type="entry name" value="Nucleotide-diphossugar_trans"/>
</dbReference>
<dbReference type="InterPro" id="IPR013645">
    <property type="entry name" value="Glyco_transf_8N"/>
</dbReference>
<keyword evidence="5 10" id="KW-0808">Transferase</keyword>
<dbReference type="Gene3D" id="3.90.550.10">
    <property type="entry name" value="Spore Coat Polysaccharide Biosynthesis Protein SpsA, Chain A"/>
    <property type="match status" value="1"/>
</dbReference>
<evidence type="ECO:0000256" key="5">
    <source>
        <dbReference type="ARBA" id="ARBA00022679"/>
    </source>
</evidence>
<keyword evidence="7" id="KW-0460">Magnesium</keyword>
<evidence type="ECO:0000313" key="10">
    <source>
        <dbReference type="EMBL" id="ONK01991.1"/>
    </source>
</evidence>
<evidence type="ECO:0000256" key="1">
    <source>
        <dbReference type="ARBA" id="ARBA00001946"/>
    </source>
</evidence>
<dbReference type="AlphaFoldDB" id="A0A1V2QZ60"/>
<feature type="domain" description="Glycosyl transferase family 8 C-terminal" evidence="9">
    <location>
        <begin position="279"/>
        <end position="335"/>
    </location>
</feature>
<comment type="pathway">
    <text evidence="2">Bacterial outer membrane biogenesis; LPS core biosynthesis.</text>
</comment>
<dbReference type="GO" id="GO:0046872">
    <property type="term" value="F:metal ion binding"/>
    <property type="evidence" value="ECO:0007669"/>
    <property type="project" value="UniProtKB-KW"/>
</dbReference>
<comment type="caution">
    <text evidence="10">The sequence shown here is derived from an EMBL/GenBank/DDBJ whole genome shotgun (WGS) entry which is preliminary data.</text>
</comment>
<keyword evidence="8" id="KW-0448">Lipopolysaccharide biosynthesis</keyword>
<dbReference type="GO" id="GO:0008918">
    <property type="term" value="F:lipopolysaccharide 3-alpha-galactosyltransferase activity"/>
    <property type="evidence" value="ECO:0007669"/>
    <property type="project" value="InterPro"/>
</dbReference>
<comment type="cofactor">
    <cofactor evidence="1">
        <name>Mg(2+)</name>
        <dbReference type="ChEBI" id="CHEBI:18420"/>
    </cofactor>
</comment>
<proteinExistence type="inferred from homology"/>
<dbReference type="NCBIfam" id="NF011718">
    <property type="entry name" value="PRK15171.1"/>
    <property type="match status" value="1"/>
</dbReference>
<evidence type="ECO:0000256" key="6">
    <source>
        <dbReference type="ARBA" id="ARBA00022723"/>
    </source>
</evidence>
<dbReference type="InterPro" id="IPR002495">
    <property type="entry name" value="Glyco_trans_8"/>
</dbReference>
<dbReference type="Pfam" id="PF01501">
    <property type="entry name" value="Glyco_transf_8"/>
    <property type="match status" value="1"/>
</dbReference>
<dbReference type="CDD" id="cd04194">
    <property type="entry name" value="GT8_A4GalT_like"/>
    <property type="match status" value="1"/>
</dbReference>
<dbReference type="OrthoDB" id="9807549at2"/>
<evidence type="ECO:0000256" key="3">
    <source>
        <dbReference type="ARBA" id="ARBA00006351"/>
    </source>
</evidence>
<dbReference type="Pfam" id="PF08437">
    <property type="entry name" value="Glyco_transf_8C"/>
    <property type="match status" value="1"/>
</dbReference>
<evidence type="ECO:0000313" key="11">
    <source>
        <dbReference type="Proteomes" id="UP000189286"/>
    </source>
</evidence>
<comment type="similarity">
    <text evidence="3">Belongs to the glycosyltransferase 8 family.</text>
</comment>
<evidence type="ECO:0000256" key="2">
    <source>
        <dbReference type="ARBA" id="ARBA00004713"/>
    </source>
</evidence>
<organism evidence="10 11">
    <name type="scientific">Pectobacterium actinidiae</name>
    <dbReference type="NCBI Taxonomy" id="1507808"/>
    <lineage>
        <taxon>Bacteria</taxon>
        <taxon>Pseudomonadati</taxon>
        <taxon>Pseudomonadota</taxon>
        <taxon>Gammaproteobacteria</taxon>
        <taxon>Enterobacterales</taxon>
        <taxon>Pectobacteriaceae</taxon>
        <taxon>Pectobacterium</taxon>
    </lineage>
</organism>
<gene>
    <name evidence="10" type="ORF">BSK71_19365</name>
</gene>
<evidence type="ECO:0000256" key="7">
    <source>
        <dbReference type="ARBA" id="ARBA00022842"/>
    </source>
</evidence>
<keyword evidence="4 10" id="KW-0328">Glycosyltransferase</keyword>
<dbReference type="SUPFAM" id="SSF53448">
    <property type="entry name" value="Nucleotide-diphospho-sugar transferases"/>
    <property type="match status" value="1"/>
</dbReference>
<dbReference type="Proteomes" id="UP000189286">
    <property type="component" value="Unassembled WGS sequence"/>
</dbReference>
<evidence type="ECO:0000259" key="9">
    <source>
        <dbReference type="Pfam" id="PF08437"/>
    </source>
</evidence>
<dbReference type="EMBL" id="MPUJ01000019">
    <property type="protein sequence ID" value="ONK01991.1"/>
    <property type="molecule type" value="Genomic_DNA"/>
</dbReference>
<dbReference type="PANTHER" id="PTHR13778">
    <property type="entry name" value="GLYCOSYLTRANSFERASE 8 DOMAIN-CONTAINING PROTEIN"/>
    <property type="match status" value="1"/>
</dbReference>
<protein>
    <submittedName>
        <fullName evidence="10">Lipopolysaccharide 1,3-galactosyltransferase</fullName>
    </submittedName>
</protein>
<evidence type="ECO:0000256" key="4">
    <source>
        <dbReference type="ARBA" id="ARBA00022676"/>
    </source>
</evidence>
<accession>A0A1V2QZ60</accession>
<dbReference type="InterPro" id="IPR050748">
    <property type="entry name" value="Glycosyltrans_8_dom-fam"/>
</dbReference>
<sequence>MYFSSQGVIKRKVSFTRPLAENAESDTLNIAYGIDKNFMFGCAISASSILLHNPDIKFSFHIFTDSLSDDEEKKFQNLSTQYNAEISIYIVNCDELKSLPSTKNWSYATYFRFVIADLLYPEIETLLYIDADIVCKGSLHDLLKIEFKNNIAAVVAEEDKVWWEKRAKALDEPGINAGYFNAGFLYINLSHWQKYDISSQAMSLLANEEIKSKISYLDQDILNILLIDKTIWLDKKYNTQYSINYELNKPKPVNPIKNDTVMIHYIGPTKPWHKWAEHYPCTEYFLDAKSASPWNHAPLLQATTTSNMRYCAKHQFHKKFIFPGILSYLKYFYKKLSSK</sequence>
<keyword evidence="6" id="KW-0479">Metal-binding</keyword>